<keyword evidence="2" id="KW-1185">Reference proteome</keyword>
<reference evidence="2" key="1">
    <citation type="journal article" date="2019" name="Int. J. Syst. Evol. Microbiol.">
        <title>The Global Catalogue of Microorganisms (GCM) 10K type strain sequencing project: providing services to taxonomists for standard genome sequencing and annotation.</title>
        <authorList>
            <consortium name="The Broad Institute Genomics Platform"/>
            <consortium name="The Broad Institute Genome Sequencing Center for Infectious Disease"/>
            <person name="Wu L."/>
            <person name="Ma J."/>
        </authorList>
    </citation>
    <scope>NUCLEOTIDE SEQUENCE [LARGE SCALE GENOMIC DNA]</scope>
    <source>
        <strain evidence="2">JCM 17939</strain>
    </source>
</reference>
<dbReference type="Proteomes" id="UP001501442">
    <property type="component" value="Unassembled WGS sequence"/>
</dbReference>
<accession>A0ABP8UG49</accession>
<organism evidence="1 2">
    <name type="scientific">Actinoallomurus vinaceus</name>
    <dbReference type="NCBI Taxonomy" id="1080074"/>
    <lineage>
        <taxon>Bacteria</taxon>
        <taxon>Bacillati</taxon>
        <taxon>Actinomycetota</taxon>
        <taxon>Actinomycetes</taxon>
        <taxon>Streptosporangiales</taxon>
        <taxon>Thermomonosporaceae</taxon>
        <taxon>Actinoallomurus</taxon>
    </lineage>
</organism>
<proteinExistence type="predicted"/>
<dbReference type="RefSeq" id="WP_345434416.1">
    <property type="nucleotide sequence ID" value="NZ_BAABHK010000009.1"/>
</dbReference>
<gene>
    <name evidence="1" type="ORF">GCM10023196_059710</name>
</gene>
<evidence type="ECO:0000313" key="2">
    <source>
        <dbReference type="Proteomes" id="UP001501442"/>
    </source>
</evidence>
<comment type="caution">
    <text evidence="1">The sequence shown here is derived from an EMBL/GenBank/DDBJ whole genome shotgun (WGS) entry which is preliminary data.</text>
</comment>
<evidence type="ECO:0000313" key="1">
    <source>
        <dbReference type="EMBL" id="GAA4631210.1"/>
    </source>
</evidence>
<protein>
    <recommendedName>
        <fullName evidence="3">Smu12A</fullName>
    </recommendedName>
</protein>
<sequence>MTTTEAAEEKLRGWFTGRLPEDWFDGPPHVVLDREEISVVGRLAEPELAEGASDAERAEAVAGQIQRFREETREQRIGIAREAEHRFARKVSWGVECGDEKLMFTTLSVPVMTRLRQPERRVLDTLVDAGVARSRSDALAWCVRLVGKNADEWLAELRDALLHVERARAAGPQV</sequence>
<dbReference type="EMBL" id="BAABHK010000009">
    <property type="protein sequence ID" value="GAA4631210.1"/>
    <property type="molecule type" value="Genomic_DNA"/>
</dbReference>
<name>A0ABP8UG49_9ACTN</name>
<evidence type="ECO:0008006" key="3">
    <source>
        <dbReference type="Google" id="ProtNLM"/>
    </source>
</evidence>